<evidence type="ECO:0000256" key="1">
    <source>
        <dbReference type="ARBA" id="ARBA00005445"/>
    </source>
</evidence>
<dbReference type="Pfam" id="PF13205">
    <property type="entry name" value="Big_5"/>
    <property type="match status" value="3"/>
</dbReference>
<feature type="domain" description="SbsA Ig-like" evidence="3">
    <location>
        <begin position="31"/>
        <end position="130"/>
    </location>
</feature>
<dbReference type="Pfam" id="PF11999">
    <property type="entry name" value="Ice_binding"/>
    <property type="match status" value="1"/>
</dbReference>
<comment type="similarity">
    <text evidence="1">Belongs to the ice-binding protein family.</text>
</comment>
<dbReference type="Proteomes" id="UP001610063">
    <property type="component" value="Unassembled WGS sequence"/>
</dbReference>
<sequence length="567" mass="58340">MKIIKSGLVLALLPILMFVGCDKDKDPVLVSPDVVSTAPADDATGIAVTAAVEFNFLADMNPETINSTTVVLMEGTNKVATTVSYANKKVTMTPVANLKNSTVYTATVKTGAESELGAALENDFTITFTTVAEVDNEAPVISSTSPLANAVDITNGNSVSIVFNEPMNPATINVTTFTLVKGTTAVAGEVSYVDNTATFTATESFESYTAYTARITTGAQDLAGNGLAADTEWSFTTTDFAAPFINSTAPLSDATGVARNKTVSVVFNEPMDPATISAATFQLKNGTTSVPGVVAYSGTTATFTSTTILEASTVYTAQITTGAQDLSGNGLANNESWSFTTGEVTATLAMVNLGGASNYVILAKTAINNSSTSAITGHLGLSPAATSYITGLDLVDATGYATSSQVTGNVYAADMADPTPVNLTTAVNDMITAYNDAAGRPTPEFLELGTGNIGGMTLSAGLYRWTSTVTIPADVTLTGAADDVWIFQISGDLTQSSAINMTLNGGAQAKNIFWQVAGEATLGANSHFEGNILSMTGITFLTGASINGRALAQTAVILDANAVTKVQ</sequence>
<reference evidence="4 5" key="1">
    <citation type="journal article" date="2013" name="Int. J. Syst. Evol. Microbiol.">
        <title>Marinoscillum luteum sp. nov., isolated from marine sediment.</title>
        <authorList>
            <person name="Cha I.T."/>
            <person name="Park S.J."/>
            <person name="Kim S.J."/>
            <person name="Kim J.G."/>
            <person name="Jung M.Y."/>
            <person name="Shin K.S."/>
            <person name="Kwon K.K."/>
            <person name="Yang S.H."/>
            <person name="Seo Y.S."/>
            <person name="Rhee S.K."/>
        </authorList>
    </citation>
    <scope>NUCLEOTIDE SEQUENCE [LARGE SCALE GENOMIC DNA]</scope>
    <source>
        <strain evidence="4 5">KCTC 23939</strain>
    </source>
</reference>
<dbReference type="InterPro" id="IPR021884">
    <property type="entry name" value="Ice-bd_prot"/>
</dbReference>
<evidence type="ECO:0000256" key="2">
    <source>
        <dbReference type="ARBA" id="ARBA00022729"/>
    </source>
</evidence>
<dbReference type="Gene3D" id="2.60.40.1220">
    <property type="match status" value="2"/>
</dbReference>
<keyword evidence="5" id="KW-1185">Reference proteome</keyword>
<feature type="domain" description="SbsA Ig-like" evidence="3">
    <location>
        <begin position="135"/>
        <end position="237"/>
    </location>
</feature>
<dbReference type="EMBL" id="JBIPKE010000013">
    <property type="protein sequence ID" value="MFH6982929.1"/>
    <property type="molecule type" value="Genomic_DNA"/>
</dbReference>
<evidence type="ECO:0000259" key="3">
    <source>
        <dbReference type="Pfam" id="PF13205"/>
    </source>
</evidence>
<organism evidence="4 5">
    <name type="scientific">Marinoscillum luteum</name>
    <dbReference type="NCBI Taxonomy" id="861051"/>
    <lineage>
        <taxon>Bacteria</taxon>
        <taxon>Pseudomonadati</taxon>
        <taxon>Bacteroidota</taxon>
        <taxon>Cytophagia</taxon>
        <taxon>Cytophagales</taxon>
        <taxon>Reichenbachiellaceae</taxon>
        <taxon>Marinoscillum</taxon>
    </lineage>
</organism>
<comment type="caution">
    <text evidence="4">The sequence shown here is derived from an EMBL/GenBank/DDBJ whole genome shotgun (WGS) entry which is preliminary data.</text>
</comment>
<keyword evidence="2" id="KW-0732">Signal</keyword>
<evidence type="ECO:0000313" key="5">
    <source>
        <dbReference type="Proteomes" id="UP001610063"/>
    </source>
</evidence>
<accession>A0ABW7N870</accession>
<dbReference type="InterPro" id="IPR032812">
    <property type="entry name" value="SbsA_Ig"/>
</dbReference>
<dbReference type="InterPro" id="IPR014755">
    <property type="entry name" value="Cu-Rt/internalin_Ig-like"/>
</dbReference>
<feature type="domain" description="SbsA Ig-like" evidence="3">
    <location>
        <begin position="241"/>
        <end position="341"/>
    </location>
</feature>
<evidence type="ECO:0000313" key="4">
    <source>
        <dbReference type="EMBL" id="MFH6982929.1"/>
    </source>
</evidence>
<gene>
    <name evidence="4" type="ORF">ACHKAR_05745</name>
</gene>
<proteinExistence type="inferred from homology"/>
<protein>
    <submittedName>
        <fullName evidence="4">Ice-binding family protein</fullName>
    </submittedName>
</protein>
<dbReference type="RefSeq" id="WP_395416549.1">
    <property type="nucleotide sequence ID" value="NZ_JBIPKE010000013.1"/>
</dbReference>
<name>A0ABW7N870_9BACT</name>
<dbReference type="PROSITE" id="PS51257">
    <property type="entry name" value="PROKAR_LIPOPROTEIN"/>
    <property type="match status" value="1"/>
</dbReference>